<dbReference type="GeneTree" id="ENSGT00940000155349"/>
<sequence length="279" mass="29414">AMRTAERFARTLSRRKSGAMDADGTEESQLSRLSTLDLVVLGVGSTLGAGVYVLAGAVARDDAGPAIVLSFLVAAVASVLAGLCYAEFGARVPKTGSAYLYSYVAVGELCAFVTGWTLLRDRFVVNSASLSWRWFAHLRRSIDCKREQWLLAWPWLSFSTIAGVALFTAPCLGVARAGVLCVGVRESALFSKIFTAINVVVLCAVMLGGAVKGKAGNWAIGQEELDNFTIRRRAPNNATTSGTYGSGGFAPYGVTGVLTGAATCFYAFVGFDCIATTGE</sequence>
<organism evidence="6">
    <name type="scientific">Petromyzon marinus</name>
    <name type="common">Sea lamprey</name>
    <dbReference type="NCBI Taxonomy" id="7757"/>
    <lineage>
        <taxon>Eukaryota</taxon>
        <taxon>Metazoa</taxon>
        <taxon>Chordata</taxon>
        <taxon>Craniata</taxon>
        <taxon>Vertebrata</taxon>
        <taxon>Cyclostomata</taxon>
        <taxon>Hyperoartia</taxon>
        <taxon>Petromyzontiformes</taxon>
        <taxon>Petromyzontidae</taxon>
        <taxon>Petromyzon</taxon>
    </lineage>
</organism>
<evidence type="ECO:0000256" key="4">
    <source>
        <dbReference type="ARBA" id="ARBA00023136"/>
    </source>
</evidence>
<feature type="transmembrane region" description="Helical" evidence="5">
    <location>
        <begin position="149"/>
        <end position="169"/>
    </location>
</feature>
<feature type="transmembrane region" description="Helical" evidence="5">
    <location>
        <begin position="38"/>
        <end position="59"/>
    </location>
</feature>
<feature type="transmembrane region" description="Helical" evidence="5">
    <location>
        <begin position="66"/>
        <end position="88"/>
    </location>
</feature>
<feature type="transmembrane region" description="Helical" evidence="5">
    <location>
        <begin position="189"/>
        <end position="211"/>
    </location>
</feature>
<keyword evidence="4 5" id="KW-0472">Membrane</keyword>
<name>S4R7L4_PETMA</name>
<dbReference type="GO" id="GO:0000064">
    <property type="term" value="F:L-ornithine transmembrane transporter activity"/>
    <property type="evidence" value="ECO:0007669"/>
    <property type="project" value="TreeGrafter"/>
</dbReference>
<dbReference type="STRING" id="7757.ENSPMAP00000001194"/>
<keyword evidence="2 5" id="KW-0812">Transmembrane</keyword>
<feature type="transmembrane region" description="Helical" evidence="5">
    <location>
        <begin position="100"/>
        <end position="119"/>
    </location>
</feature>
<keyword evidence="3 5" id="KW-1133">Transmembrane helix</keyword>
<dbReference type="PANTHER" id="PTHR43243">
    <property type="entry name" value="INNER MEMBRANE TRANSPORTER YGJI-RELATED"/>
    <property type="match status" value="1"/>
</dbReference>
<dbReference type="HOGENOM" id="CLU_007946_15_0_1"/>
<dbReference type="AlphaFoldDB" id="S4R7L4"/>
<evidence type="ECO:0000256" key="2">
    <source>
        <dbReference type="ARBA" id="ARBA00022692"/>
    </source>
</evidence>
<dbReference type="OMA" id="ASTHINN"/>
<accession>S4R7L4</accession>
<dbReference type="PANTHER" id="PTHR43243:SF105">
    <property type="entry name" value="CATIONIC AMINO ACID TRANSPORTER C-TERMINAL DOMAIN-CONTAINING PROTEIN"/>
    <property type="match status" value="1"/>
</dbReference>
<reference evidence="6" key="1">
    <citation type="submission" date="2025-08" db="UniProtKB">
        <authorList>
            <consortium name="Ensembl"/>
        </authorList>
    </citation>
    <scope>IDENTIFICATION</scope>
</reference>
<dbReference type="GO" id="GO:0015189">
    <property type="term" value="F:L-lysine transmembrane transporter activity"/>
    <property type="evidence" value="ECO:0007669"/>
    <property type="project" value="TreeGrafter"/>
</dbReference>
<dbReference type="Gene3D" id="1.20.1740.10">
    <property type="entry name" value="Amino acid/polyamine transporter I"/>
    <property type="match status" value="1"/>
</dbReference>
<dbReference type="GO" id="GO:0061459">
    <property type="term" value="F:L-arginine transmembrane transporter activity"/>
    <property type="evidence" value="ECO:0007669"/>
    <property type="project" value="TreeGrafter"/>
</dbReference>
<proteinExistence type="predicted"/>
<dbReference type="Pfam" id="PF13520">
    <property type="entry name" value="AA_permease_2"/>
    <property type="match status" value="1"/>
</dbReference>
<evidence type="ECO:0000256" key="3">
    <source>
        <dbReference type="ARBA" id="ARBA00022989"/>
    </source>
</evidence>
<evidence type="ECO:0000256" key="5">
    <source>
        <dbReference type="SAM" id="Phobius"/>
    </source>
</evidence>
<evidence type="ECO:0000256" key="1">
    <source>
        <dbReference type="ARBA" id="ARBA00004141"/>
    </source>
</evidence>
<dbReference type="InterPro" id="IPR002293">
    <property type="entry name" value="AA/rel_permease1"/>
</dbReference>
<reference evidence="6" key="2">
    <citation type="submission" date="2025-09" db="UniProtKB">
        <authorList>
            <consortium name="Ensembl"/>
        </authorList>
    </citation>
    <scope>IDENTIFICATION</scope>
</reference>
<evidence type="ECO:0000313" key="6">
    <source>
        <dbReference type="Ensembl" id="ENSPMAP00000001194.1"/>
    </source>
</evidence>
<dbReference type="GO" id="GO:0005886">
    <property type="term" value="C:plasma membrane"/>
    <property type="evidence" value="ECO:0007669"/>
    <property type="project" value="TreeGrafter"/>
</dbReference>
<evidence type="ECO:0008006" key="7">
    <source>
        <dbReference type="Google" id="ProtNLM"/>
    </source>
</evidence>
<dbReference type="GO" id="GO:0097638">
    <property type="term" value="P:L-arginine import across plasma membrane"/>
    <property type="evidence" value="ECO:0007669"/>
    <property type="project" value="TreeGrafter"/>
</dbReference>
<dbReference type="Ensembl" id="ENSPMAT00000001199.1">
    <property type="protein sequence ID" value="ENSPMAP00000001194.1"/>
    <property type="gene ID" value="ENSPMAG00000001071.1"/>
</dbReference>
<comment type="subcellular location">
    <subcellularLocation>
        <location evidence="1">Membrane</location>
        <topology evidence="1">Multi-pass membrane protein</topology>
    </subcellularLocation>
</comment>
<protein>
    <recommendedName>
        <fullName evidence="7">Cationic amino acid transporter C-terminal domain-containing protein</fullName>
    </recommendedName>
</protein>